<name>A0AA88V368_9ASTE</name>
<dbReference type="AlphaFoldDB" id="A0AA88V368"/>
<keyword evidence="3" id="KW-1185">Reference proteome</keyword>
<evidence type="ECO:0000256" key="1">
    <source>
        <dbReference type="SAM" id="MobiDB-lite"/>
    </source>
</evidence>
<organism evidence="2 3">
    <name type="scientific">Escallonia herrerae</name>
    <dbReference type="NCBI Taxonomy" id="1293975"/>
    <lineage>
        <taxon>Eukaryota</taxon>
        <taxon>Viridiplantae</taxon>
        <taxon>Streptophyta</taxon>
        <taxon>Embryophyta</taxon>
        <taxon>Tracheophyta</taxon>
        <taxon>Spermatophyta</taxon>
        <taxon>Magnoliopsida</taxon>
        <taxon>eudicotyledons</taxon>
        <taxon>Gunneridae</taxon>
        <taxon>Pentapetalae</taxon>
        <taxon>asterids</taxon>
        <taxon>campanulids</taxon>
        <taxon>Escalloniales</taxon>
        <taxon>Escalloniaceae</taxon>
        <taxon>Escallonia</taxon>
    </lineage>
</organism>
<evidence type="ECO:0000313" key="3">
    <source>
        <dbReference type="Proteomes" id="UP001188597"/>
    </source>
</evidence>
<accession>A0AA88V368</accession>
<dbReference type="EMBL" id="JAVXUP010002861">
    <property type="protein sequence ID" value="KAK3001046.1"/>
    <property type="molecule type" value="Genomic_DNA"/>
</dbReference>
<dbReference type="Proteomes" id="UP001188597">
    <property type="component" value="Unassembled WGS sequence"/>
</dbReference>
<reference evidence="2" key="1">
    <citation type="submission" date="2022-12" db="EMBL/GenBank/DDBJ databases">
        <title>Draft genome assemblies for two species of Escallonia (Escalloniales).</title>
        <authorList>
            <person name="Chanderbali A."/>
            <person name="Dervinis C."/>
            <person name="Anghel I."/>
            <person name="Soltis D."/>
            <person name="Soltis P."/>
            <person name="Zapata F."/>
        </authorList>
    </citation>
    <scope>NUCLEOTIDE SEQUENCE</scope>
    <source>
        <strain evidence="2">UCBG64.0493</strain>
        <tissue evidence="2">Leaf</tissue>
    </source>
</reference>
<evidence type="ECO:0000313" key="2">
    <source>
        <dbReference type="EMBL" id="KAK3001046.1"/>
    </source>
</evidence>
<comment type="caution">
    <text evidence="2">The sequence shown here is derived from an EMBL/GenBank/DDBJ whole genome shotgun (WGS) entry which is preliminary data.</text>
</comment>
<protein>
    <submittedName>
        <fullName evidence="2">Uncharacterized protein</fullName>
    </submittedName>
</protein>
<feature type="region of interest" description="Disordered" evidence="1">
    <location>
        <begin position="44"/>
        <end position="76"/>
    </location>
</feature>
<gene>
    <name evidence="2" type="ORF">RJ639_021372</name>
</gene>
<proteinExistence type="predicted"/>
<sequence>MITTSGESQNRISEITKPLFYLSCPYPVNPSHFADTARCINEKLSARREDSNFPPQPPPRPTRPLQTHRVGDPTGLGSAQLANHLVFKAQRLGNGQIHI</sequence>